<evidence type="ECO:0000313" key="2">
    <source>
        <dbReference type="EMBL" id="KFC83028.1"/>
    </source>
</evidence>
<dbReference type="Pfam" id="PF22818">
    <property type="entry name" value="ApeI-like"/>
    <property type="match status" value="1"/>
</dbReference>
<dbReference type="OrthoDB" id="9812842at2"/>
<dbReference type="Gene3D" id="3.10.129.10">
    <property type="entry name" value="Hotdog Thioesterase"/>
    <property type="match status" value="1"/>
</dbReference>
<evidence type="ECO:0000313" key="3">
    <source>
        <dbReference type="Proteomes" id="UP000028653"/>
    </source>
</evidence>
<dbReference type="EC" id="4.2.1.-" evidence="2"/>
<proteinExistence type="predicted"/>
<keyword evidence="2" id="KW-0456">Lyase</keyword>
<dbReference type="eggNOG" id="COG0764">
    <property type="taxonomic scope" value="Bacteria"/>
</dbReference>
<dbReference type="InterPro" id="IPR029069">
    <property type="entry name" value="HotDog_dom_sf"/>
</dbReference>
<accession>A0A085GH33</accession>
<dbReference type="EMBL" id="JMPI01000022">
    <property type="protein sequence ID" value="KFC83028.1"/>
    <property type="molecule type" value="Genomic_DNA"/>
</dbReference>
<dbReference type="GO" id="GO:0016829">
    <property type="term" value="F:lyase activity"/>
    <property type="evidence" value="ECO:0007669"/>
    <property type="project" value="UniProtKB-KW"/>
</dbReference>
<gene>
    <name evidence="2" type="ORF">GBAG_1404</name>
</gene>
<dbReference type="InterPro" id="IPR016962">
    <property type="entry name" value="Dehydrase_ECs4332_prd"/>
</dbReference>
<dbReference type="PIRSF" id="PIRSF030962">
    <property type="entry name" value="Dehydrase_ECs4332_prd"/>
    <property type="match status" value="1"/>
</dbReference>
<keyword evidence="3" id="KW-1185">Reference proteome</keyword>
<reference evidence="2 3" key="1">
    <citation type="submission" date="2014-05" db="EMBL/GenBank/DDBJ databases">
        <title>ATOL: Assembling a taxonomically balanced genome-scale reconstruction of the evolutionary history of the Enterobacteriaceae.</title>
        <authorList>
            <person name="Plunkett G.III."/>
            <person name="Neeno-Eckwall E.C."/>
            <person name="Glasner J.D."/>
            <person name="Perna N.T."/>
        </authorList>
    </citation>
    <scope>NUCLEOTIDE SEQUENCE [LARGE SCALE GENOMIC DNA]</scope>
    <source>
        <strain evidence="2 3">ATCC 33320</strain>
    </source>
</reference>
<dbReference type="InterPro" id="IPR054545">
    <property type="entry name" value="ApeI-like"/>
</dbReference>
<dbReference type="STRING" id="1006004.GBAG_1404"/>
<dbReference type="RefSeq" id="WP_034494451.1">
    <property type="nucleotide sequence ID" value="NZ_JMPI01000022.1"/>
</dbReference>
<feature type="domain" description="ApeI dehydratase-like" evidence="1">
    <location>
        <begin position="11"/>
        <end position="98"/>
    </location>
</feature>
<protein>
    <submittedName>
        <fullName evidence="2">(3R)-hydroxymyristoyl-[ACP] dehydratase</fullName>
        <ecNumber evidence="2">4.2.1.-</ecNumber>
    </submittedName>
</protein>
<sequence>MKPVELNRSQPEAHQLRLQMDVPATLGWFSGHFPTQPILPGVAQLDWVMAYGLELAPGTRFSAIDSVKFQQPIVPGSKLELNLQWDAQRNVLSFSYTLLTEQGEIPASSGKIKLCP</sequence>
<dbReference type="AlphaFoldDB" id="A0A085GH33"/>
<evidence type="ECO:0000259" key="1">
    <source>
        <dbReference type="Pfam" id="PF22818"/>
    </source>
</evidence>
<comment type="caution">
    <text evidence="2">The sequence shown here is derived from an EMBL/GenBank/DDBJ whole genome shotgun (WGS) entry which is preliminary data.</text>
</comment>
<dbReference type="SUPFAM" id="SSF54637">
    <property type="entry name" value="Thioesterase/thiol ester dehydrase-isomerase"/>
    <property type="match status" value="1"/>
</dbReference>
<dbReference type="Proteomes" id="UP000028653">
    <property type="component" value="Unassembled WGS sequence"/>
</dbReference>
<name>A0A085GH33_9ENTR</name>
<organism evidence="2 3">
    <name type="scientific">Buttiauxella agrestis ATCC 33320</name>
    <dbReference type="NCBI Taxonomy" id="1006004"/>
    <lineage>
        <taxon>Bacteria</taxon>
        <taxon>Pseudomonadati</taxon>
        <taxon>Pseudomonadota</taxon>
        <taxon>Gammaproteobacteria</taxon>
        <taxon>Enterobacterales</taxon>
        <taxon>Enterobacteriaceae</taxon>
        <taxon>Buttiauxella</taxon>
    </lineage>
</organism>